<protein>
    <submittedName>
        <fullName evidence="1">Uncharacterized protein</fullName>
    </submittedName>
</protein>
<dbReference type="AlphaFoldDB" id="A0A0F7FF40"/>
<organism evidence="1 2">
    <name type="scientific">Paenibacillus durus ATCC 35681</name>
    <dbReference type="NCBI Taxonomy" id="1333534"/>
    <lineage>
        <taxon>Bacteria</taxon>
        <taxon>Bacillati</taxon>
        <taxon>Bacillota</taxon>
        <taxon>Bacilli</taxon>
        <taxon>Bacillales</taxon>
        <taxon>Paenibacillaceae</taxon>
        <taxon>Paenibacillus</taxon>
    </lineage>
</organism>
<dbReference type="Proteomes" id="UP000034189">
    <property type="component" value="Chromosome"/>
</dbReference>
<gene>
    <name evidence="1" type="ORF">VK70_07230</name>
</gene>
<dbReference type="HOGENOM" id="CLU_072595_0_0_9"/>
<evidence type="ECO:0000313" key="2">
    <source>
        <dbReference type="Proteomes" id="UP000034189"/>
    </source>
</evidence>
<reference evidence="1 2" key="1">
    <citation type="submission" date="2015-03" db="EMBL/GenBank/DDBJ databases">
        <authorList>
            <person name="Abdul Halim M."/>
        </authorList>
    </citation>
    <scope>NUCLEOTIDE SEQUENCE [LARGE SCALE GENOMIC DNA]</scope>
    <source>
        <strain evidence="1 2">ATCC 35681</strain>
    </source>
</reference>
<sequence length="339" mass="37994">MAYPWVAGQKVADGIWKAVVPFNKHFNETGLYYNDVWVDGTYFGGSQTVVRRNTVRIPEKVSLKDGSYDIIVEGIPENINKLTFYTWTEANGQDDLRQSGGQKLDSNTWKITIPFNEHNNETGVYITHIYTIDSYGNSTGIGVSTMAASFVQAPTEANLLDNSYEVYAYGISKEAINVTFPTWTEHNGNDDLAYPWVAGQKVADGIWKAVVPFNKHFNETGLYYNDVWVDGTYFGGSQTVVRRNTVRIPEKVSLKDGSYDIIVEGIPENINKLTFYTWTEANGQDDLRQSGGQKLDSNTWKITIPFNEHNNEAGVYTTHIYTIDSFGNSTGIGVQTTAY</sequence>
<proteinExistence type="predicted"/>
<dbReference type="EMBL" id="CP011114">
    <property type="protein sequence ID" value="AKG37643.1"/>
    <property type="molecule type" value="Genomic_DNA"/>
</dbReference>
<name>A0A0F7FF40_PAEDU</name>
<accession>A0A0F7FF40</accession>
<reference evidence="1 2" key="2">
    <citation type="journal article" date="2016" name="Genome Announc.">
        <title>Genome Sequence of a Gram-Positive Diazotroph, Paenibacillus durus Type Strain ATCC 35681.</title>
        <authorList>
            <person name="Halim M.A."/>
            <person name="Rahman A.Y."/>
            <person name="Sim K.S."/>
            <person name="Yam H.C."/>
            <person name="Rahim A.A."/>
            <person name="Ghazali A.H."/>
            <person name="Najimudin N."/>
        </authorList>
    </citation>
    <scope>NUCLEOTIDE SEQUENCE [LARGE SCALE GENOMIC DNA]</scope>
    <source>
        <strain evidence="1 2">ATCC 35681</strain>
    </source>
</reference>
<evidence type="ECO:0000313" key="1">
    <source>
        <dbReference type="EMBL" id="AKG37643.1"/>
    </source>
</evidence>
<dbReference type="InterPro" id="IPR013688">
    <property type="entry name" value="GBS_Bsp-like"/>
</dbReference>
<dbReference type="Gene3D" id="2.60.40.3760">
    <property type="match status" value="3"/>
</dbReference>
<dbReference type="Pfam" id="PF08481">
    <property type="entry name" value="GBS_Bsp-like"/>
    <property type="match status" value="3"/>
</dbReference>
<dbReference type="PATRIC" id="fig|1333534.5.peg.1586"/>